<feature type="region of interest" description="Disordered" evidence="3">
    <location>
        <begin position="280"/>
        <end position="305"/>
    </location>
</feature>
<feature type="compositionally biased region" description="Basic and acidic residues" evidence="3">
    <location>
        <begin position="1"/>
        <end position="12"/>
    </location>
</feature>
<dbReference type="GO" id="GO:0000398">
    <property type="term" value="P:mRNA splicing, via spliceosome"/>
    <property type="evidence" value="ECO:0007669"/>
    <property type="project" value="TreeGrafter"/>
</dbReference>
<evidence type="ECO:0000256" key="3">
    <source>
        <dbReference type="SAM" id="MobiDB-lite"/>
    </source>
</evidence>
<evidence type="ECO:0000256" key="1">
    <source>
        <dbReference type="ARBA" id="ARBA00011069"/>
    </source>
</evidence>
<feature type="region of interest" description="Disordered" evidence="3">
    <location>
        <begin position="1"/>
        <end position="165"/>
    </location>
</feature>
<dbReference type="GO" id="GO:0003723">
    <property type="term" value="F:RNA binding"/>
    <property type="evidence" value="ECO:0007669"/>
    <property type="project" value="TreeGrafter"/>
</dbReference>
<gene>
    <name evidence="4" type="ORF">PhCBS80983_g02504</name>
</gene>
<dbReference type="GO" id="GO:0005684">
    <property type="term" value="C:U2-type spliceosomal complex"/>
    <property type="evidence" value="ECO:0007669"/>
    <property type="project" value="TreeGrafter"/>
</dbReference>
<evidence type="ECO:0000256" key="2">
    <source>
        <dbReference type="SAM" id="Coils"/>
    </source>
</evidence>
<dbReference type="STRING" id="109895.A0A507E7K5"/>
<comment type="caution">
    <text evidence="4">The sequence shown here is derived from an EMBL/GenBank/DDBJ whole genome shotgun (WGS) entry which is preliminary data.</text>
</comment>
<dbReference type="InterPro" id="IPR018609">
    <property type="entry name" value="Bud13"/>
</dbReference>
<organism evidence="4 5">
    <name type="scientific">Powellomyces hirtus</name>
    <dbReference type="NCBI Taxonomy" id="109895"/>
    <lineage>
        <taxon>Eukaryota</taxon>
        <taxon>Fungi</taxon>
        <taxon>Fungi incertae sedis</taxon>
        <taxon>Chytridiomycota</taxon>
        <taxon>Chytridiomycota incertae sedis</taxon>
        <taxon>Chytridiomycetes</taxon>
        <taxon>Spizellomycetales</taxon>
        <taxon>Powellomycetaceae</taxon>
        <taxon>Powellomyces</taxon>
    </lineage>
</organism>
<keyword evidence="2" id="KW-0175">Coiled coil</keyword>
<name>A0A507E7K5_9FUNG</name>
<feature type="compositionally biased region" description="Basic and acidic residues" evidence="3">
    <location>
        <begin position="68"/>
        <end position="95"/>
    </location>
</feature>
<sequence length="343" mass="38845">MSHMKEYLKKYMSDAPPSGGEKKRRKKKPTSSHGVTTYIIDEEADTWGRKTKESDDEDAPVVVDPDEESRLKLQEEKKAFRSDAWETIREGDRGRRSPSASPSPPRTLERPSRRSPEPSVSPPPRKRRRRSPTPSPPPSSDAAVKLSDGRTAGLQTGAAVRADADRRIKEREAAFASIPAEHTGRDAPTVYRDKLGKKVDIAAQKAELLEQRRKREAEEERNMKWGTGVVQHEKALAQAAKLMEEKNAPFAVYADNKERNEELAERSRWGDPMAFMINKGKAKKEVRPKYNGPPPPPNRFGIPPGYRWDGVDRSNGFEGRWFLERNRAGATKLEAYKWSTEDM</sequence>
<feature type="compositionally biased region" description="Basic and acidic residues" evidence="3">
    <location>
        <begin position="107"/>
        <end position="116"/>
    </location>
</feature>
<evidence type="ECO:0000313" key="5">
    <source>
        <dbReference type="Proteomes" id="UP000318582"/>
    </source>
</evidence>
<dbReference type="AlphaFoldDB" id="A0A507E7K5"/>
<dbReference type="Pfam" id="PF09736">
    <property type="entry name" value="Bud13"/>
    <property type="match status" value="1"/>
</dbReference>
<protein>
    <recommendedName>
        <fullName evidence="6">Pre-mRNA-splicing factor CWC26</fullName>
    </recommendedName>
</protein>
<dbReference type="InterPro" id="IPR051112">
    <property type="entry name" value="CWC26_splicing_factor"/>
</dbReference>
<dbReference type="OrthoDB" id="6022at2759"/>
<dbReference type="GO" id="GO:0070274">
    <property type="term" value="C:RES complex"/>
    <property type="evidence" value="ECO:0007669"/>
    <property type="project" value="TreeGrafter"/>
</dbReference>
<proteinExistence type="inferred from homology"/>
<evidence type="ECO:0000313" key="4">
    <source>
        <dbReference type="EMBL" id="TPX59357.1"/>
    </source>
</evidence>
<dbReference type="PANTHER" id="PTHR31809">
    <property type="entry name" value="BUD13 HOMOLOG"/>
    <property type="match status" value="1"/>
</dbReference>
<reference evidence="4 5" key="1">
    <citation type="journal article" date="2019" name="Sci. Rep.">
        <title>Comparative genomics of chytrid fungi reveal insights into the obligate biotrophic and pathogenic lifestyle of Synchytrium endobioticum.</title>
        <authorList>
            <person name="van de Vossenberg B.T.L.H."/>
            <person name="Warris S."/>
            <person name="Nguyen H.D.T."/>
            <person name="van Gent-Pelzer M.P.E."/>
            <person name="Joly D.L."/>
            <person name="van de Geest H.C."/>
            <person name="Bonants P.J.M."/>
            <person name="Smith D.S."/>
            <person name="Levesque C.A."/>
            <person name="van der Lee T.A.J."/>
        </authorList>
    </citation>
    <scope>NUCLEOTIDE SEQUENCE [LARGE SCALE GENOMIC DNA]</scope>
    <source>
        <strain evidence="4 5">CBS 809.83</strain>
    </source>
</reference>
<dbReference type="PANTHER" id="PTHR31809:SF0">
    <property type="entry name" value="BUD13 HOMOLOG"/>
    <property type="match status" value="1"/>
</dbReference>
<dbReference type="Proteomes" id="UP000318582">
    <property type="component" value="Unassembled WGS sequence"/>
</dbReference>
<comment type="similarity">
    <text evidence="1">Belongs to the CWC26 family.</text>
</comment>
<evidence type="ECO:0008006" key="6">
    <source>
        <dbReference type="Google" id="ProtNLM"/>
    </source>
</evidence>
<accession>A0A507E7K5</accession>
<dbReference type="EMBL" id="QEAQ01000026">
    <property type="protein sequence ID" value="TPX59357.1"/>
    <property type="molecule type" value="Genomic_DNA"/>
</dbReference>
<feature type="coiled-coil region" evidence="2">
    <location>
        <begin position="192"/>
        <end position="221"/>
    </location>
</feature>
<feature type="compositionally biased region" description="Acidic residues" evidence="3">
    <location>
        <begin position="54"/>
        <end position="67"/>
    </location>
</feature>
<keyword evidence="5" id="KW-1185">Reference proteome</keyword>